<accession>A0A6A6T737</accession>
<dbReference type="InterPro" id="IPR021858">
    <property type="entry name" value="Fun_TF"/>
</dbReference>
<dbReference type="EMBL" id="MU004344">
    <property type="protein sequence ID" value="KAF2655819.1"/>
    <property type="molecule type" value="Genomic_DNA"/>
</dbReference>
<evidence type="ECO:0008006" key="3">
    <source>
        <dbReference type="Google" id="ProtNLM"/>
    </source>
</evidence>
<evidence type="ECO:0000313" key="2">
    <source>
        <dbReference type="Proteomes" id="UP000799324"/>
    </source>
</evidence>
<dbReference type="Pfam" id="PF11951">
    <property type="entry name" value="Fungal_trans_2"/>
    <property type="match status" value="1"/>
</dbReference>
<dbReference type="Proteomes" id="UP000799324">
    <property type="component" value="Unassembled WGS sequence"/>
</dbReference>
<dbReference type="AlphaFoldDB" id="A0A6A6T737"/>
<protein>
    <recommendedName>
        <fullName evidence="3">C6 finger domain protein</fullName>
    </recommendedName>
</protein>
<reference evidence="1" key="1">
    <citation type="journal article" date="2020" name="Stud. Mycol.">
        <title>101 Dothideomycetes genomes: a test case for predicting lifestyles and emergence of pathogens.</title>
        <authorList>
            <person name="Haridas S."/>
            <person name="Albert R."/>
            <person name="Binder M."/>
            <person name="Bloem J."/>
            <person name="Labutti K."/>
            <person name="Salamov A."/>
            <person name="Andreopoulos B."/>
            <person name="Baker S."/>
            <person name="Barry K."/>
            <person name="Bills G."/>
            <person name="Bluhm B."/>
            <person name="Cannon C."/>
            <person name="Castanera R."/>
            <person name="Culley D."/>
            <person name="Daum C."/>
            <person name="Ezra D."/>
            <person name="Gonzalez J."/>
            <person name="Henrissat B."/>
            <person name="Kuo A."/>
            <person name="Liang C."/>
            <person name="Lipzen A."/>
            <person name="Lutzoni F."/>
            <person name="Magnuson J."/>
            <person name="Mondo S."/>
            <person name="Nolan M."/>
            <person name="Ohm R."/>
            <person name="Pangilinan J."/>
            <person name="Park H.-J."/>
            <person name="Ramirez L."/>
            <person name="Alfaro M."/>
            <person name="Sun H."/>
            <person name="Tritt A."/>
            <person name="Yoshinaga Y."/>
            <person name="Zwiers L.-H."/>
            <person name="Turgeon B."/>
            <person name="Goodwin S."/>
            <person name="Spatafora J."/>
            <person name="Crous P."/>
            <person name="Grigoriev I."/>
        </authorList>
    </citation>
    <scope>NUCLEOTIDE SEQUENCE</scope>
    <source>
        <strain evidence="1">CBS 122681</strain>
    </source>
</reference>
<gene>
    <name evidence="1" type="ORF">K491DRAFT_715961</name>
</gene>
<dbReference type="PANTHER" id="PTHR47784">
    <property type="entry name" value="STEROL UPTAKE CONTROL PROTEIN 2"/>
    <property type="match status" value="1"/>
</dbReference>
<dbReference type="InterPro" id="IPR053157">
    <property type="entry name" value="Sterol_Uptake_Regulator"/>
</dbReference>
<organism evidence="1 2">
    <name type="scientific">Lophiostoma macrostomum CBS 122681</name>
    <dbReference type="NCBI Taxonomy" id="1314788"/>
    <lineage>
        <taxon>Eukaryota</taxon>
        <taxon>Fungi</taxon>
        <taxon>Dikarya</taxon>
        <taxon>Ascomycota</taxon>
        <taxon>Pezizomycotina</taxon>
        <taxon>Dothideomycetes</taxon>
        <taxon>Pleosporomycetidae</taxon>
        <taxon>Pleosporales</taxon>
        <taxon>Lophiostomataceae</taxon>
        <taxon>Lophiostoma</taxon>
    </lineage>
</organism>
<dbReference type="GO" id="GO:0001228">
    <property type="term" value="F:DNA-binding transcription activator activity, RNA polymerase II-specific"/>
    <property type="evidence" value="ECO:0007669"/>
    <property type="project" value="TreeGrafter"/>
</dbReference>
<proteinExistence type="predicted"/>
<name>A0A6A6T737_9PLEO</name>
<dbReference type="PANTHER" id="PTHR47784:SF5">
    <property type="entry name" value="STEROL UPTAKE CONTROL PROTEIN 2"/>
    <property type="match status" value="1"/>
</dbReference>
<sequence length="293" mass="33451">MHTTGTIVMGPSFWNAKVAPLTQQSDFLMHAFLATAASHLRSLLSDTWGPTYERMELHHLCRSLRLFQEALDTPNIPVHSLLACSVLLLHHSWKSCIVQNDSKEQDSLLPLASGVQKIIWKVKKELDPAFIDLWRICGPTGSVITYANSTDVSHKLENDLLSQYKQLSPCISAPEDKTAFLSAARNLIPVLAILRILPSFDPNLAADIESDIQAYLFHWPAKSDEELRRLFENHYDAAQLLFLYYYDAVLKLFPVHCWWAKTRAEALYRDIWQKLKGRCGIKLQEHLADNRPM</sequence>
<evidence type="ECO:0000313" key="1">
    <source>
        <dbReference type="EMBL" id="KAF2655819.1"/>
    </source>
</evidence>
<dbReference type="OrthoDB" id="416217at2759"/>
<keyword evidence="2" id="KW-1185">Reference proteome</keyword>